<feature type="region of interest" description="Disordered" evidence="1">
    <location>
        <begin position="29"/>
        <end position="76"/>
    </location>
</feature>
<sequence>MRRRPRLRHAMMAGRAVPALGGWGATQWLGEPVATEGPGPAPHPPSGVGPGPRPEREYDACDGGATTPATPTPQATAPAAPLLVVRIRSG</sequence>
<evidence type="ECO:0000313" key="2">
    <source>
        <dbReference type="EMBL" id="MET8431334.1"/>
    </source>
</evidence>
<protein>
    <recommendedName>
        <fullName evidence="4">Secreted protein</fullName>
    </recommendedName>
</protein>
<comment type="caution">
    <text evidence="2">The sequence shown here is derived from an EMBL/GenBank/DDBJ whole genome shotgun (WGS) entry which is preliminary data.</text>
</comment>
<keyword evidence="3" id="KW-1185">Reference proteome</keyword>
<feature type="compositionally biased region" description="Low complexity" evidence="1">
    <location>
        <begin position="65"/>
        <end position="76"/>
    </location>
</feature>
<reference evidence="2 3" key="1">
    <citation type="submission" date="2024-06" db="EMBL/GenBank/DDBJ databases">
        <title>The Natural Products Discovery Center: Release of the First 8490 Sequenced Strains for Exploring Actinobacteria Biosynthetic Diversity.</title>
        <authorList>
            <person name="Kalkreuter E."/>
            <person name="Kautsar S.A."/>
            <person name="Yang D."/>
            <person name="Bader C.D."/>
            <person name="Teijaro C.N."/>
            <person name="Fluegel L."/>
            <person name="Davis C.M."/>
            <person name="Simpson J.R."/>
            <person name="Lauterbach L."/>
            <person name="Steele A.D."/>
            <person name="Gui C."/>
            <person name="Meng S."/>
            <person name="Li G."/>
            <person name="Viehrig K."/>
            <person name="Ye F."/>
            <person name="Su P."/>
            <person name="Kiefer A.F."/>
            <person name="Nichols A."/>
            <person name="Cepeda A.J."/>
            <person name="Yan W."/>
            <person name="Fan B."/>
            <person name="Jiang Y."/>
            <person name="Adhikari A."/>
            <person name="Zheng C.-J."/>
            <person name="Schuster L."/>
            <person name="Cowan T.M."/>
            <person name="Smanski M.J."/>
            <person name="Chevrette M.G."/>
            <person name="De Carvalho L.P.S."/>
            <person name="Shen B."/>
        </authorList>
    </citation>
    <scope>NUCLEOTIDE SEQUENCE [LARGE SCALE GENOMIC DNA]</scope>
    <source>
        <strain evidence="2 3">NPDC005137</strain>
    </source>
</reference>
<evidence type="ECO:0008006" key="4">
    <source>
        <dbReference type="Google" id="ProtNLM"/>
    </source>
</evidence>
<dbReference type="EMBL" id="JBEXIP010000001">
    <property type="protein sequence ID" value="MET8431334.1"/>
    <property type="molecule type" value="Genomic_DNA"/>
</dbReference>
<evidence type="ECO:0000313" key="3">
    <source>
        <dbReference type="Proteomes" id="UP001550044"/>
    </source>
</evidence>
<dbReference type="Proteomes" id="UP001550044">
    <property type="component" value="Unassembled WGS sequence"/>
</dbReference>
<organism evidence="2 3">
    <name type="scientific">Streptomyces sp. 900116325</name>
    <dbReference type="NCBI Taxonomy" id="3154295"/>
    <lineage>
        <taxon>Bacteria</taxon>
        <taxon>Bacillati</taxon>
        <taxon>Actinomycetota</taxon>
        <taxon>Actinomycetes</taxon>
        <taxon>Kitasatosporales</taxon>
        <taxon>Streptomycetaceae</taxon>
        <taxon>Streptomyces</taxon>
    </lineage>
</organism>
<name>A0ABV2U0G6_9ACTN</name>
<proteinExistence type="predicted"/>
<dbReference type="RefSeq" id="WP_356497449.1">
    <property type="nucleotide sequence ID" value="NZ_JBEXEF010000041.1"/>
</dbReference>
<gene>
    <name evidence="2" type="ORF">ABZV61_00790</name>
</gene>
<evidence type="ECO:0000256" key="1">
    <source>
        <dbReference type="SAM" id="MobiDB-lite"/>
    </source>
</evidence>
<accession>A0ABV2U0G6</accession>